<dbReference type="RefSeq" id="WP_176007756.1">
    <property type="nucleotide sequence ID" value="NZ_CP041372.2"/>
</dbReference>
<dbReference type="GO" id="GO:0005737">
    <property type="term" value="C:cytoplasm"/>
    <property type="evidence" value="ECO:0007669"/>
    <property type="project" value="TreeGrafter"/>
</dbReference>
<dbReference type="Pfam" id="PF00300">
    <property type="entry name" value="His_Phos_1"/>
    <property type="match status" value="1"/>
</dbReference>
<dbReference type="AlphaFoldDB" id="A0A859FB12"/>
<dbReference type="Gene3D" id="3.40.50.1240">
    <property type="entry name" value="Phosphoglycerate mutase-like"/>
    <property type="match status" value="1"/>
</dbReference>
<evidence type="ECO:0000313" key="1">
    <source>
        <dbReference type="EMBL" id="QKS69714.1"/>
    </source>
</evidence>
<dbReference type="KEGG" id="psua:FLK61_23230"/>
<dbReference type="GO" id="GO:0016791">
    <property type="term" value="F:phosphatase activity"/>
    <property type="evidence" value="ECO:0007669"/>
    <property type="project" value="TreeGrafter"/>
</dbReference>
<protein>
    <submittedName>
        <fullName evidence="1">Histidine phosphatase family protein</fullName>
    </submittedName>
</protein>
<dbReference type="Proteomes" id="UP000318138">
    <property type="component" value="Chromosome"/>
</dbReference>
<dbReference type="InterPro" id="IPR013078">
    <property type="entry name" value="His_Pase_superF_clade-1"/>
</dbReference>
<dbReference type="PANTHER" id="PTHR48100">
    <property type="entry name" value="BROAD-SPECIFICITY PHOSPHATASE YOR283W-RELATED"/>
    <property type="match status" value="1"/>
</dbReference>
<dbReference type="PANTHER" id="PTHR48100:SF1">
    <property type="entry name" value="HISTIDINE PHOSPHATASE FAMILY PROTEIN-RELATED"/>
    <property type="match status" value="1"/>
</dbReference>
<accession>A0A859FB12</accession>
<name>A0A859FB12_9BACI</name>
<keyword evidence="2" id="KW-1185">Reference proteome</keyword>
<sequence>MNKTIYLVRHCKAEGQAPEAVLTKEGVIQAEELAAFFAHKGVERIVASPFTRAIQSIEPLSASLGIKVEVDERLAERRLSSEDLPNWLESLEETFRDLDLTFAGGESSREAMDRIVKSTDEVLAGEAETIVVVTHGNIMTLLLMHYDERIGFDMWWDMSNPDVWWVSAGKVERVWG</sequence>
<dbReference type="CDD" id="cd07067">
    <property type="entry name" value="HP_PGM_like"/>
    <property type="match status" value="1"/>
</dbReference>
<evidence type="ECO:0000313" key="2">
    <source>
        <dbReference type="Proteomes" id="UP000318138"/>
    </source>
</evidence>
<proteinExistence type="predicted"/>
<dbReference type="EMBL" id="CP041372">
    <property type="protein sequence ID" value="QKS69714.1"/>
    <property type="molecule type" value="Genomic_DNA"/>
</dbReference>
<dbReference type="InterPro" id="IPR050275">
    <property type="entry name" value="PGM_Phosphatase"/>
</dbReference>
<reference evidence="2" key="1">
    <citation type="submission" date="2019-07" db="EMBL/GenBank/DDBJ databases">
        <title>Bacillus alkalisoli sp. nov. isolated from saline soil.</title>
        <authorList>
            <person name="Sun J.-Q."/>
            <person name="Xu L."/>
        </authorList>
    </citation>
    <scope>NUCLEOTIDE SEQUENCE [LARGE SCALE GENOMIC DNA]</scope>
    <source>
        <strain evidence="2">M4U3P1</strain>
    </source>
</reference>
<dbReference type="InterPro" id="IPR029033">
    <property type="entry name" value="His_PPase_superfam"/>
</dbReference>
<dbReference type="SMART" id="SM00855">
    <property type="entry name" value="PGAM"/>
    <property type="match status" value="1"/>
</dbReference>
<organism evidence="1 2">
    <name type="scientific">Paenalkalicoccus suaedae</name>
    <dbReference type="NCBI Taxonomy" id="2592382"/>
    <lineage>
        <taxon>Bacteria</taxon>
        <taxon>Bacillati</taxon>
        <taxon>Bacillota</taxon>
        <taxon>Bacilli</taxon>
        <taxon>Bacillales</taxon>
        <taxon>Bacillaceae</taxon>
        <taxon>Paenalkalicoccus</taxon>
    </lineage>
</organism>
<dbReference type="SUPFAM" id="SSF53254">
    <property type="entry name" value="Phosphoglycerate mutase-like"/>
    <property type="match status" value="1"/>
</dbReference>
<gene>
    <name evidence="1" type="ORF">FLK61_23230</name>
</gene>